<gene>
    <name evidence="1" type="ORF">H3Z83_08295</name>
</gene>
<dbReference type="EMBL" id="JACGLS010000003">
    <property type="protein sequence ID" value="MBA6156509.1"/>
    <property type="molecule type" value="Genomic_DNA"/>
</dbReference>
<dbReference type="Proteomes" id="UP000563906">
    <property type="component" value="Unassembled WGS sequence"/>
</dbReference>
<sequence length="173" mass="20598">MKIDILNIIKTGDISPFKWGDSESDILKIFPEWKETIAELKKAKFPYIEIDSVEFYFDTNYYKGLSEIIIKVLNFDNDYKSDFFDFGWLNDSLNFKSVTEKLNNLNWRFELTKGPNFKTPIILPNRNVFFSFEQDYSGDNEENDLLKIYINRTEYTTEYLNKGKHKITLYNTV</sequence>
<comment type="caution">
    <text evidence="1">The sequence shown here is derived from an EMBL/GenBank/DDBJ whole genome shotgun (WGS) entry which is preliminary data.</text>
</comment>
<organism evidence="1 2">
    <name type="scientific">Tenacibaculum pelagium</name>
    <dbReference type="NCBI Taxonomy" id="2759527"/>
    <lineage>
        <taxon>Bacteria</taxon>
        <taxon>Pseudomonadati</taxon>
        <taxon>Bacteroidota</taxon>
        <taxon>Flavobacteriia</taxon>
        <taxon>Flavobacteriales</taxon>
        <taxon>Flavobacteriaceae</taxon>
        <taxon>Tenacibaculum</taxon>
    </lineage>
</organism>
<name>A0A839AQK0_9FLAO</name>
<dbReference type="RefSeq" id="WP_182125013.1">
    <property type="nucleotide sequence ID" value="NZ_JACGLS010000003.1"/>
</dbReference>
<proteinExistence type="predicted"/>
<dbReference type="AlphaFoldDB" id="A0A839AQK0"/>
<keyword evidence="2" id="KW-1185">Reference proteome</keyword>
<evidence type="ECO:0000313" key="1">
    <source>
        <dbReference type="EMBL" id="MBA6156509.1"/>
    </source>
</evidence>
<accession>A0A839AQK0</accession>
<evidence type="ECO:0000313" key="2">
    <source>
        <dbReference type="Proteomes" id="UP000563906"/>
    </source>
</evidence>
<reference evidence="1 2" key="1">
    <citation type="submission" date="2020-07" db="EMBL/GenBank/DDBJ databases">
        <title>Bacterium isolated from marine sediment.</title>
        <authorList>
            <person name="Shang D."/>
            <person name="Du Z.-J."/>
        </authorList>
    </citation>
    <scope>NUCLEOTIDE SEQUENCE [LARGE SCALE GENOMIC DNA]</scope>
    <source>
        <strain evidence="1 2">S7007</strain>
    </source>
</reference>
<protein>
    <submittedName>
        <fullName evidence="1">Uncharacterized protein</fullName>
    </submittedName>
</protein>